<gene>
    <name evidence="1" type="ORF">AMTR_s00070p00034220</name>
</gene>
<sequence>MCHLPSKAKLFCLSHLMLKRPLGLVNGDNAPSTNEDTPSVIPKDGAAWVELFVREMMNASNVDDARARASMLLKALEKSIGSHADAVAADNIHKENLFLKEHVEVLLQENNILKRAVTIQHERIKEYDERCREMEHLKQILSQYHEQVRNLEMNNYTLKIYLRQAQQNSSIPGRFHPDVF</sequence>
<evidence type="ECO:0000313" key="2">
    <source>
        <dbReference type="Proteomes" id="UP000017836"/>
    </source>
</evidence>
<organism evidence="1 2">
    <name type="scientific">Amborella trichopoda</name>
    <dbReference type="NCBI Taxonomy" id="13333"/>
    <lineage>
        <taxon>Eukaryota</taxon>
        <taxon>Viridiplantae</taxon>
        <taxon>Streptophyta</taxon>
        <taxon>Embryophyta</taxon>
        <taxon>Tracheophyta</taxon>
        <taxon>Spermatophyta</taxon>
        <taxon>Magnoliopsida</taxon>
        <taxon>Amborellales</taxon>
        <taxon>Amborellaceae</taxon>
        <taxon>Amborella</taxon>
    </lineage>
</organism>
<dbReference type="PANTHER" id="PTHR31245:SF1">
    <property type="entry name" value="UBIQUITIN SYSTEM COMPONENT CUE PROTEIN"/>
    <property type="match status" value="1"/>
</dbReference>
<dbReference type="PANTHER" id="PTHR31245">
    <property type="entry name" value="UBIQUITIN SYSTEM COMPONENT CUE PROTEIN"/>
    <property type="match status" value="1"/>
</dbReference>
<proteinExistence type="predicted"/>
<evidence type="ECO:0000313" key="1">
    <source>
        <dbReference type="EMBL" id="ERN20564.1"/>
    </source>
</evidence>
<name>U5DDG0_AMBTC</name>
<dbReference type="eggNOG" id="ENOG502QRNX">
    <property type="taxonomic scope" value="Eukaryota"/>
</dbReference>
<dbReference type="AlphaFoldDB" id="U5DDG0"/>
<keyword evidence="2" id="KW-1185">Reference proteome</keyword>
<dbReference type="HOGENOM" id="CLU_057230_1_1_1"/>
<dbReference type="EMBL" id="KI392058">
    <property type="protein sequence ID" value="ERN20564.1"/>
    <property type="molecule type" value="Genomic_DNA"/>
</dbReference>
<protein>
    <submittedName>
        <fullName evidence="1">Uncharacterized protein</fullName>
    </submittedName>
</protein>
<dbReference type="Gramene" id="ERN20564">
    <property type="protein sequence ID" value="ERN20564"/>
    <property type="gene ID" value="AMTR_s00070p00034220"/>
</dbReference>
<dbReference type="Proteomes" id="UP000017836">
    <property type="component" value="Unassembled WGS sequence"/>
</dbReference>
<accession>U5DDG0</accession>
<reference evidence="2" key="1">
    <citation type="journal article" date="2013" name="Science">
        <title>The Amborella genome and the evolution of flowering plants.</title>
        <authorList>
            <consortium name="Amborella Genome Project"/>
        </authorList>
    </citation>
    <scope>NUCLEOTIDE SEQUENCE [LARGE SCALE GENOMIC DNA]</scope>
</reference>
<dbReference type="OMA" id="MASAENW"/>